<dbReference type="Pfam" id="PF00941">
    <property type="entry name" value="FAD_binding_5"/>
    <property type="match status" value="1"/>
</dbReference>
<dbReference type="InterPro" id="IPR005107">
    <property type="entry name" value="CO_DH_flav_C"/>
</dbReference>
<dbReference type="GO" id="GO:0016491">
    <property type="term" value="F:oxidoreductase activity"/>
    <property type="evidence" value="ECO:0007669"/>
    <property type="project" value="UniProtKB-KW"/>
</dbReference>
<dbReference type="PANTHER" id="PTHR42659">
    <property type="entry name" value="XANTHINE DEHYDROGENASE SUBUNIT C-RELATED"/>
    <property type="match status" value="1"/>
</dbReference>
<dbReference type="InterPro" id="IPR051312">
    <property type="entry name" value="Diverse_Substr_Oxidored"/>
</dbReference>
<evidence type="ECO:0000259" key="4">
    <source>
        <dbReference type="PROSITE" id="PS51387"/>
    </source>
</evidence>
<dbReference type="Gene3D" id="3.30.390.50">
    <property type="entry name" value="CO dehydrogenase flavoprotein, C-terminal domain"/>
    <property type="match status" value="1"/>
</dbReference>
<dbReference type="HOGENOM" id="CLU_058050_0_1_9"/>
<dbReference type="Proteomes" id="UP000013520">
    <property type="component" value="Chromosome"/>
</dbReference>
<dbReference type="KEGG" id="dgi:Desgi_1146"/>
<dbReference type="OrthoDB" id="9789842at2"/>
<feature type="domain" description="FAD-binding PCMH-type" evidence="4">
    <location>
        <begin position="3"/>
        <end position="180"/>
    </location>
</feature>
<keyword evidence="2" id="KW-0274">FAD</keyword>
<dbReference type="PANTHER" id="PTHR42659:SF2">
    <property type="entry name" value="XANTHINE DEHYDROGENASE SUBUNIT C-RELATED"/>
    <property type="match status" value="1"/>
</dbReference>
<sequence length="295" mass="31487">MFRRLRNFDYQEAETVDEAVGILYSCGGKAAVLAGGVGLIGDMKRGSKSPEVVVSIKKISDLDYIAKNESDFLRIGALTSIRTAELSPIIRAGYPALFDAVSQIASVQVKTMSTLVGNLCVATPASDIAPPLAALGAQLIISGPGKTRYVPLEHFYLGVGKTVLEPGELVTEVLVPSVLPGTHSAFLKIARTRADIAKVNVAVTIRVVDGICQEARIVLGSVAPTVVRAKTAESLILSNRLESKVIEKAAQAAAQEVRPITDIRSTEEYRKQMVAVLVRRALEKCCKNSGEVNTV</sequence>
<dbReference type="PROSITE" id="PS51387">
    <property type="entry name" value="FAD_PCMH"/>
    <property type="match status" value="1"/>
</dbReference>
<dbReference type="InterPro" id="IPR016167">
    <property type="entry name" value="FAD-bd_PCMH_sub1"/>
</dbReference>
<dbReference type="Pfam" id="PF03450">
    <property type="entry name" value="CO_deh_flav_C"/>
    <property type="match status" value="1"/>
</dbReference>
<dbReference type="InterPro" id="IPR036683">
    <property type="entry name" value="CO_DH_flav_C_dom_sf"/>
</dbReference>
<evidence type="ECO:0000313" key="5">
    <source>
        <dbReference type="EMBL" id="AGL00669.1"/>
    </source>
</evidence>
<dbReference type="EMBL" id="CP003273">
    <property type="protein sequence ID" value="AGL00669.1"/>
    <property type="molecule type" value="Genomic_DNA"/>
</dbReference>
<dbReference type="Gene3D" id="3.30.43.10">
    <property type="entry name" value="Uridine Diphospho-n-acetylenolpyruvylglucosamine Reductase, domain 2"/>
    <property type="match status" value="1"/>
</dbReference>
<evidence type="ECO:0000256" key="1">
    <source>
        <dbReference type="ARBA" id="ARBA00022630"/>
    </source>
</evidence>
<dbReference type="GO" id="GO:0071949">
    <property type="term" value="F:FAD binding"/>
    <property type="evidence" value="ECO:0007669"/>
    <property type="project" value="InterPro"/>
</dbReference>
<dbReference type="Gene3D" id="3.30.465.10">
    <property type="match status" value="1"/>
</dbReference>
<dbReference type="InterPro" id="IPR002346">
    <property type="entry name" value="Mopterin_DH_FAD-bd"/>
</dbReference>
<organism evidence="5 6">
    <name type="scientific">Desulfoscipio gibsoniae DSM 7213</name>
    <dbReference type="NCBI Taxonomy" id="767817"/>
    <lineage>
        <taxon>Bacteria</taxon>
        <taxon>Bacillati</taxon>
        <taxon>Bacillota</taxon>
        <taxon>Clostridia</taxon>
        <taxon>Eubacteriales</taxon>
        <taxon>Desulfallaceae</taxon>
        <taxon>Desulfoscipio</taxon>
    </lineage>
</organism>
<evidence type="ECO:0000313" key="6">
    <source>
        <dbReference type="Proteomes" id="UP000013520"/>
    </source>
</evidence>
<dbReference type="SUPFAM" id="SSF55447">
    <property type="entry name" value="CO dehydrogenase flavoprotein C-terminal domain-like"/>
    <property type="match status" value="1"/>
</dbReference>
<keyword evidence="3" id="KW-0560">Oxidoreductase</keyword>
<dbReference type="RefSeq" id="WP_006523684.1">
    <property type="nucleotide sequence ID" value="NC_021184.1"/>
</dbReference>
<dbReference type="SUPFAM" id="SSF56176">
    <property type="entry name" value="FAD-binding/transporter-associated domain-like"/>
    <property type="match status" value="1"/>
</dbReference>
<keyword evidence="6" id="KW-1185">Reference proteome</keyword>
<evidence type="ECO:0000256" key="2">
    <source>
        <dbReference type="ARBA" id="ARBA00022827"/>
    </source>
</evidence>
<accession>R4KDL0</accession>
<keyword evidence="1" id="KW-0285">Flavoprotein</keyword>
<dbReference type="InterPro" id="IPR036318">
    <property type="entry name" value="FAD-bd_PCMH-like_sf"/>
</dbReference>
<reference evidence="5 6" key="1">
    <citation type="submission" date="2012-01" db="EMBL/GenBank/DDBJ databases">
        <title>Complete sequence of Desulfotomaculum gibsoniae DSM 7213.</title>
        <authorList>
            <consortium name="US DOE Joint Genome Institute"/>
            <person name="Lucas S."/>
            <person name="Han J."/>
            <person name="Lapidus A."/>
            <person name="Cheng J.-F."/>
            <person name="Goodwin L."/>
            <person name="Pitluck S."/>
            <person name="Peters L."/>
            <person name="Ovchinnikova G."/>
            <person name="Teshima H."/>
            <person name="Detter J.C."/>
            <person name="Han C."/>
            <person name="Tapia R."/>
            <person name="Land M."/>
            <person name="Hauser L."/>
            <person name="Kyrpides N."/>
            <person name="Ivanova N."/>
            <person name="Pagani I."/>
            <person name="Parshina S."/>
            <person name="Plugge C."/>
            <person name="Muyzer G."/>
            <person name="Kuever J."/>
            <person name="Ivanova A."/>
            <person name="Nazina T."/>
            <person name="Klenk H.-P."/>
            <person name="Brambilla E."/>
            <person name="Spring S."/>
            <person name="Stams A.F."/>
            <person name="Woyke T."/>
        </authorList>
    </citation>
    <scope>NUCLEOTIDE SEQUENCE [LARGE SCALE GENOMIC DNA]</scope>
    <source>
        <strain evidence="5 6">DSM 7213</strain>
    </source>
</reference>
<evidence type="ECO:0000256" key="3">
    <source>
        <dbReference type="ARBA" id="ARBA00023002"/>
    </source>
</evidence>
<dbReference type="eggNOG" id="COG1319">
    <property type="taxonomic scope" value="Bacteria"/>
</dbReference>
<name>R4KDL0_9FIRM</name>
<proteinExistence type="predicted"/>
<protein>
    <submittedName>
        <fullName evidence="5">Aerobic-type carbon monoxide dehydrogenase, middle subunit CoxM/CutM-like protein</fullName>
    </submittedName>
</protein>
<dbReference type="STRING" id="767817.Desgi_1146"/>
<dbReference type="InterPro" id="IPR016169">
    <property type="entry name" value="FAD-bd_PCMH_sub2"/>
</dbReference>
<gene>
    <name evidence="5" type="ORF">Desgi_1146</name>
</gene>
<dbReference type="SMART" id="SM01092">
    <property type="entry name" value="CO_deh_flav_C"/>
    <property type="match status" value="1"/>
</dbReference>
<dbReference type="InterPro" id="IPR016166">
    <property type="entry name" value="FAD-bd_PCMH"/>
</dbReference>
<dbReference type="AlphaFoldDB" id="R4KDL0"/>